<dbReference type="Proteomes" id="UP000234662">
    <property type="component" value="Unassembled WGS sequence"/>
</dbReference>
<sequence>MTPAEQVSIPLALFDFVPVVFGALGALIVARRIGWLPAYVGAALISAGGFAKATWKLLAASDVADIPRLADGLFPLMGCGFLLLAAAAWGVRNLAVALLLMGVAAVGVSVPAIAGWYLIAVILGSTALYAALARDAWKVRDVTTVALLAVCLVAAYTLGPLAGREQTLSLQWLEQSINAVGQAAFALAAWRLTRVVRSDAARDGTGVLTQHSL</sequence>
<proteinExistence type="predicted"/>
<keyword evidence="1" id="KW-1133">Transmembrane helix</keyword>
<feature type="transmembrane region" description="Helical" evidence="1">
    <location>
        <begin position="36"/>
        <end position="58"/>
    </location>
</feature>
<feature type="transmembrane region" description="Helical" evidence="1">
    <location>
        <begin position="70"/>
        <end position="91"/>
    </location>
</feature>
<comment type="caution">
    <text evidence="2">The sequence shown here is derived from an EMBL/GenBank/DDBJ whole genome shotgun (WGS) entry which is preliminary data.</text>
</comment>
<evidence type="ECO:0000256" key="1">
    <source>
        <dbReference type="SAM" id="Phobius"/>
    </source>
</evidence>
<dbReference type="EMBL" id="PKJC01000010">
    <property type="protein sequence ID" value="PKZ64867.1"/>
    <property type="molecule type" value="Genomic_DNA"/>
</dbReference>
<dbReference type="RefSeq" id="WP_101820679.1">
    <property type="nucleotide sequence ID" value="NZ_CP096585.1"/>
</dbReference>
<keyword evidence="1" id="KW-0472">Membrane</keyword>
<accession>A0A2I1R6W3</accession>
<dbReference type="AlphaFoldDB" id="A0A2I1R6W3"/>
<feature type="transmembrane region" description="Helical" evidence="1">
    <location>
        <begin position="142"/>
        <end position="163"/>
    </location>
</feature>
<organism evidence="2 3">
    <name type="scientific">Gordonia terrae</name>
    <dbReference type="NCBI Taxonomy" id="2055"/>
    <lineage>
        <taxon>Bacteria</taxon>
        <taxon>Bacillati</taxon>
        <taxon>Actinomycetota</taxon>
        <taxon>Actinomycetes</taxon>
        <taxon>Mycobacteriales</taxon>
        <taxon>Gordoniaceae</taxon>
        <taxon>Gordonia</taxon>
    </lineage>
</organism>
<feature type="transmembrane region" description="Helical" evidence="1">
    <location>
        <begin position="12"/>
        <end position="30"/>
    </location>
</feature>
<protein>
    <submittedName>
        <fullName evidence="2">Uncharacterized protein</fullName>
    </submittedName>
</protein>
<reference evidence="2 3" key="1">
    <citation type="submission" date="2017-12" db="EMBL/GenBank/DDBJ databases">
        <title>Phylogenetic diversity of female urinary microbiome.</title>
        <authorList>
            <person name="Thomas-White K."/>
            <person name="Wolfe A.J."/>
        </authorList>
    </citation>
    <scope>NUCLEOTIDE SEQUENCE [LARGE SCALE GENOMIC DNA]</scope>
    <source>
        <strain evidence="2 3">UMB0777</strain>
    </source>
</reference>
<evidence type="ECO:0000313" key="3">
    <source>
        <dbReference type="Proteomes" id="UP000234662"/>
    </source>
</evidence>
<gene>
    <name evidence="2" type="ORF">CYJ73_14395</name>
</gene>
<feature type="transmembrane region" description="Helical" evidence="1">
    <location>
        <begin position="97"/>
        <end position="130"/>
    </location>
</feature>
<keyword evidence="1" id="KW-0812">Transmembrane</keyword>
<evidence type="ECO:0000313" key="2">
    <source>
        <dbReference type="EMBL" id="PKZ64867.1"/>
    </source>
</evidence>
<name>A0A2I1R6W3_9ACTN</name>